<geneLocation type="plasmid" evidence="3 4">
    <name>pCgly1</name>
</geneLocation>
<accession>X5DWL1</accession>
<dbReference type="InterPro" id="IPR047057">
    <property type="entry name" value="MerR_fam"/>
</dbReference>
<dbReference type="HOGENOM" id="CLU_092079_0_0_11"/>
<name>X5DWL1_9CORY</name>
<evidence type="ECO:0000313" key="4">
    <source>
        <dbReference type="Proteomes" id="UP000023703"/>
    </source>
</evidence>
<gene>
    <name evidence="3" type="ORF">CGLY_16605</name>
</gene>
<dbReference type="eggNOG" id="COG0789">
    <property type="taxonomic scope" value="Bacteria"/>
</dbReference>
<sequence length="180" mass="19089">MTTAQPPVQGALFDVETDRTDPLIGYRGPTVCQIAGITYRQLDYWTRTGLIEASVTAAAGSGSQRLYSFRDILLIKIIKSLLDAGISLQNVRKALTYLDARKVEDLAGLTLMSDGTTVYECRSAEEIVDLLAGGQGVFGLAVPGLLAELTGSITAFPSQRADAPAPVDELAARRAAKATA</sequence>
<dbReference type="InterPro" id="IPR000551">
    <property type="entry name" value="MerR-type_HTH_dom"/>
</dbReference>
<evidence type="ECO:0000259" key="2">
    <source>
        <dbReference type="PROSITE" id="PS50937"/>
    </source>
</evidence>
<proteinExistence type="predicted"/>
<dbReference type="SUPFAM" id="SSF46955">
    <property type="entry name" value="Putative DNA-binding domain"/>
    <property type="match status" value="1"/>
</dbReference>
<reference evidence="3 4" key="1">
    <citation type="journal article" date="2015" name="Int. J. Syst. Evol. Microbiol.">
        <title>Revisiting Corynebacterium glyciniphilum (ex Kubota et al., 1972) sp. nov., nom. rev., isolated from putrefied banana.</title>
        <authorList>
            <person name="Al-Dilaimi A."/>
            <person name="Bednarz H."/>
            <person name="Lomker A."/>
            <person name="Niehaus K."/>
            <person name="Kalinowski J."/>
            <person name="Ruckert C."/>
        </authorList>
    </citation>
    <scope>NUCLEOTIDE SEQUENCE [LARGE SCALE GENOMIC DNA]</scope>
    <source>
        <strain evidence="3">AJ 3170</strain>
        <plasmid evidence="4">Plasmid pCgly1</plasmid>
    </source>
</reference>
<organism evidence="3 4">
    <name type="scientific">Corynebacterium glyciniphilum AJ 3170</name>
    <dbReference type="NCBI Taxonomy" id="1404245"/>
    <lineage>
        <taxon>Bacteria</taxon>
        <taxon>Bacillati</taxon>
        <taxon>Actinomycetota</taxon>
        <taxon>Actinomycetes</taxon>
        <taxon>Mycobacteriales</taxon>
        <taxon>Corynebacteriaceae</taxon>
        <taxon>Corynebacterium</taxon>
    </lineage>
</organism>
<dbReference type="InterPro" id="IPR009061">
    <property type="entry name" value="DNA-bd_dom_put_sf"/>
</dbReference>
<dbReference type="AlphaFoldDB" id="X5DWL1"/>
<evidence type="ECO:0000313" key="3">
    <source>
        <dbReference type="EMBL" id="AHW65694.1"/>
    </source>
</evidence>
<dbReference type="Proteomes" id="UP000023703">
    <property type="component" value="Plasmid pCgly1"/>
</dbReference>
<dbReference type="SMART" id="SM00422">
    <property type="entry name" value="HTH_MERR"/>
    <property type="match status" value="1"/>
</dbReference>
<dbReference type="Gene3D" id="1.10.1660.10">
    <property type="match status" value="1"/>
</dbReference>
<dbReference type="PANTHER" id="PTHR30204">
    <property type="entry name" value="REDOX-CYCLING DRUG-SENSING TRANSCRIPTIONAL ACTIVATOR SOXR"/>
    <property type="match status" value="1"/>
</dbReference>
<evidence type="ECO:0000256" key="1">
    <source>
        <dbReference type="ARBA" id="ARBA00023125"/>
    </source>
</evidence>
<protein>
    <submittedName>
        <fullName evidence="3">Putative HTH-type transcriptional regulator</fullName>
    </submittedName>
</protein>
<dbReference type="GO" id="GO:0003700">
    <property type="term" value="F:DNA-binding transcription factor activity"/>
    <property type="evidence" value="ECO:0007669"/>
    <property type="project" value="InterPro"/>
</dbReference>
<keyword evidence="3" id="KW-0614">Plasmid</keyword>
<dbReference type="RefSeq" id="WP_041628657.1">
    <property type="nucleotide sequence ID" value="NZ_CP006843.1"/>
</dbReference>
<dbReference type="KEGG" id="cgy:CGLY_16605"/>
<feature type="domain" description="HTH merR-type" evidence="2">
    <location>
        <begin position="33"/>
        <end position="97"/>
    </location>
</feature>
<dbReference type="EMBL" id="CP006843">
    <property type="protein sequence ID" value="AHW65694.1"/>
    <property type="molecule type" value="Genomic_DNA"/>
</dbReference>
<dbReference type="GO" id="GO:0003677">
    <property type="term" value="F:DNA binding"/>
    <property type="evidence" value="ECO:0007669"/>
    <property type="project" value="UniProtKB-KW"/>
</dbReference>
<keyword evidence="4" id="KW-1185">Reference proteome</keyword>
<dbReference type="PROSITE" id="PS50937">
    <property type="entry name" value="HTH_MERR_2"/>
    <property type="match status" value="1"/>
</dbReference>
<dbReference type="PANTHER" id="PTHR30204:SF3">
    <property type="entry name" value="HTH MERR-TYPE DOMAIN-CONTAINING PROTEIN"/>
    <property type="match status" value="1"/>
</dbReference>
<dbReference type="Pfam" id="PF13411">
    <property type="entry name" value="MerR_1"/>
    <property type="match status" value="1"/>
</dbReference>
<keyword evidence="1" id="KW-0238">DNA-binding</keyword>